<comment type="caution">
    <text evidence="3">The sequence shown here is derived from an EMBL/GenBank/DDBJ whole genome shotgun (WGS) entry which is preliminary data.</text>
</comment>
<organism evidence="3 4">
    <name type="scientific">Ruegeria pomeroyi</name>
    <dbReference type="NCBI Taxonomy" id="89184"/>
    <lineage>
        <taxon>Bacteria</taxon>
        <taxon>Pseudomonadati</taxon>
        <taxon>Pseudomonadota</taxon>
        <taxon>Alphaproteobacteria</taxon>
        <taxon>Rhodobacterales</taxon>
        <taxon>Roseobacteraceae</taxon>
        <taxon>Ruegeria</taxon>
    </lineage>
</organism>
<dbReference type="CDD" id="cd04182">
    <property type="entry name" value="GT_2_like_f"/>
    <property type="match status" value="1"/>
</dbReference>
<gene>
    <name evidence="3" type="ORF">KBY27_18480</name>
</gene>
<keyword evidence="1" id="KW-0460">Magnesium</keyword>
<reference evidence="3" key="1">
    <citation type="journal article" date="2021" name="Environ. Microbiol.">
        <title>Cryptic niche differentiation of novel sediment ecotypes of Rugeria pomeroyi correlates with nitrate respiration.</title>
        <authorList>
            <person name="Lin X."/>
            <person name="McNichol J."/>
            <person name="Chu X."/>
            <person name="Qian Y."/>
            <person name="Luo H."/>
        </authorList>
    </citation>
    <scope>NUCLEOTIDE SEQUENCE</scope>
    <source>
        <strain evidence="3">SZCCDBB064</strain>
    </source>
</reference>
<accession>A0A9Q3WNZ4</accession>
<dbReference type="PANTHER" id="PTHR43777:SF1">
    <property type="entry name" value="MOLYBDENUM COFACTOR CYTIDYLYLTRANSFERASE"/>
    <property type="match status" value="1"/>
</dbReference>
<dbReference type="RefSeq" id="WP_234221413.1">
    <property type="nucleotide sequence ID" value="NZ_JAGQAF010000013.1"/>
</dbReference>
<dbReference type="GO" id="GO:0016779">
    <property type="term" value="F:nucleotidyltransferase activity"/>
    <property type="evidence" value="ECO:0007669"/>
    <property type="project" value="UniProtKB-ARBA"/>
</dbReference>
<feature type="domain" description="MobA-like NTP transferase" evidence="2">
    <location>
        <begin position="7"/>
        <end position="167"/>
    </location>
</feature>
<evidence type="ECO:0000313" key="3">
    <source>
        <dbReference type="EMBL" id="MCE8539448.1"/>
    </source>
</evidence>
<dbReference type="InterPro" id="IPR025877">
    <property type="entry name" value="MobA-like_NTP_Trfase"/>
</dbReference>
<name>A0A9Q3WNZ4_9RHOB</name>
<dbReference type="Proteomes" id="UP000813672">
    <property type="component" value="Unassembled WGS sequence"/>
</dbReference>
<evidence type="ECO:0000313" key="4">
    <source>
        <dbReference type="Proteomes" id="UP000813672"/>
    </source>
</evidence>
<dbReference type="AlphaFoldDB" id="A0A9Q3WNZ4"/>
<dbReference type="PANTHER" id="PTHR43777">
    <property type="entry name" value="MOLYBDENUM COFACTOR CYTIDYLYLTRANSFERASE"/>
    <property type="match status" value="1"/>
</dbReference>
<dbReference type="SUPFAM" id="SSF53448">
    <property type="entry name" value="Nucleotide-diphospho-sugar transferases"/>
    <property type="match status" value="1"/>
</dbReference>
<evidence type="ECO:0000256" key="1">
    <source>
        <dbReference type="ARBA" id="ARBA00022842"/>
    </source>
</evidence>
<protein>
    <submittedName>
        <fullName evidence="3">Nucleotidyltransferase family protein</fullName>
    </submittedName>
</protein>
<dbReference type="EMBL" id="JAGQAF010000013">
    <property type="protein sequence ID" value="MCE8539448.1"/>
    <property type="molecule type" value="Genomic_DNA"/>
</dbReference>
<sequence>MKPIPILLLAAGRSRRMGRADKLMQEIDGMPLLRRTALRALKVAPVIVAVPPAPHPRHDALAGLPVDIVEVPDADEGMNASLRRAVSALPDETPAAMVLLADLPDLTSDDLTLVLGAIDFSTKNLIWRGATASGHPGHPVVFHRALFPALLELTGDTGAQSVVQAHHERLVLIPLPGAHARTDLDTPEAWANWRAKRQ</sequence>
<proteinExistence type="predicted"/>
<dbReference type="InterPro" id="IPR029044">
    <property type="entry name" value="Nucleotide-diphossugar_trans"/>
</dbReference>
<evidence type="ECO:0000259" key="2">
    <source>
        <dbReference type="Pfam" id="PF12804"/>
    </source>
</evidence>
<dbReference type="Gene3D" id="3.90.550.10">
    <property type="entry name" value="Spore Coat Polysaccharide Biosynthesis Protein SpsA, Chain A"/>
    <property type="match status" value="1"/>
</dbReference>
<dbReference type="Pfam" id="PF12804">
    <property type="entry name" value="NTP_transf_3"/>
    <property type="match status" value="1"/>
</dbReference>